<evidence type="ECO:0000313" key="2">
    <source>
        <dbReference type="Proteomes" id="UP000246085"/>
    </source>
</evidence>
<reference evidence="1 2" key="1">
    <citation type="submission" date="2018-03" db="EMBL/GenBank/DDBJ databases">
        <authorList>
            <person name="Gully D."/>
        </authorList>
    </citation>
    <scope>NUCLEOTIDE SEQUENCE [LARGE SCALE GENOMIC DNA]</scope>
    <source>
        <strain evidence="1">ORS3257</strain>
    </source>
</reference>
<evidence type="ECO:0008006" key="3">
    <source>
        <dbReference type="Google" id="ProtNLM"/>
    </source>
</evidence>
<dbReference type="Pfam" id="PF04392">
    <property type="entry name" value="ABC_sub_bind"/>
    <property type="match status" value="1"/>
</dbReference>
<dbReference type="InterPro" id="IPR007487">
    <property type="entry name" value="ABC_transpt-TYRBP-like"/>
</dbReference>
<name>A0A2U3PVM0_9BRAD</name>
<dbReference type="AlphaFoldDB" id="A0A2U3PVM0"/>
<sequence>MRIGAAPSGPVIAYAANTAGGIHNSTEVERAFTEFVGSGSGGGIIALPHAITEANRDLIIQRAMANLMPAIFAFEAHAYAGALVTYGIDRSDTILQTADYVDRILRGTKPADLPVQAARKFELVVNLETAKALGLTISPTLLGRADKVIE</sequence>
<dbReference type="PANTHER" id="PTHR35271">
    <property type="entry name" value="ABC TRANSPORTER, SUBSTRATE-BINDING LIPOPROTEIN-RELATED"/>
    <property type="match status" value="1"/>
</dbReference>
<dbReference type="PANTHER" id="PTHR35271:SF1">
    <property type="entry name" value="ABC TRANSPORTER, SUBSTRATE-BINDING LIPOPROTEIN"/>
    <property type="match status" value="1"/>
</dbReference>
<accession>A0A2U3PVM0</accession>
<protein>
    <recommendedName>
        <fullName evidence="3">ABC transporter substrate-binding protein</fullName>
    </recommendedName>
</protein>
<dbReference type="Proteomes" id="UP000246085">
    <property type="component" value="Chromosome BRAD3257"/>
</dbReference>
<proteinExistence type="predicted"/>
<dbReference type="EMBL" id="LS398110">
    <property type="protein sequence ID" value="SPP93193.1"/>
    <property type="molecule type" value="Genomic_DNA"/>
</dbReference>
<dbReference type="Gene3D" id="3.40.50.2300">
    <property type="match status" value="2"/>
</dbReference>
<organism evidence="1 2">
    <name type="scientific">Bradyrhizobium vignae</name>
    <dbReference type="NCBI Taxonomy" id="1549949"/>
    <lineage>
        <taxon>Bacteria</taxon>
        <taxon>Pseudomonadati</taxon>
        <taxon>Pseudomonadota</taxon>
        <taxon>Alphaproteobacteria</taxon>
        <taxon>Hyphomicrobiales</taxon>
        <taxon>Nitrobacteraceae</taxon>
        <taxon>Bradyrhizobium</taxon>
    </lineage>
</organism>
<gene>
    <name evidence="1" type="ORF">BRAD3257_2108</name>
</gene>
<dbReference type="KEGG" id="bvz:BRAD3257_2108"/>
<dbReference type="RefSeq" id="WP_122401600.1">
    <property type="nucleotide sequence ID" value="NZ_LS398110.1"/>
</dbReference>
<evidence type="ECO:0000313" key="1">
    <source>
        <dbReference type="EMBL" id="SPP93193.1"/>
    </source>
</evidence>